<protein>
    <submittedName>
        <fullName evidence="3">Uncharacterized protein</fullName>
    </submittedName>
</protein>
<accession>A0A395MAR6</accession>
<dbReference type="Proteomes" id="UP000265631">
    <property type="component" value="Unassembled WGS sequence"/>
</dbReference>
<keyword evidence="4" id="KW-1185">Reference proteome</keyword>
<keyword evidence="2" id="KW-1133">Transmembrane helix</keyword>
<feature type="transmembrane region" description="Helical" evidence="2">
    <location>
        <begin position="94"/>
        <end position="114"/>
    </location>
</feature>
<dbReference type="AlphaFoldDB" id="A0A395MAR6"/>
<evidence type="ECO:0000313" key="3">
    <source>
        <dbReference type="EMBL" id="RFN44910.1"/>
    </source>
</evidence>
<sequence>MSAIQRRQRDHMSLSQSESQFPDPKLPSHPYKLRPRPTTPAQPITQRRIIRKPSPSLYPGEGKLSLMDGVDLHQSKEVDSNHSQGNDHRTSQQLSMMLIIIITSTITFLFGIYAGQHGPSISNPFSAPGPSASELGAPDLPAYNSSPSRLLFDIHQPIVQLTTTIKTVPELAAEIKQGLDNYQGNLSSAVYVPKRWAEACRGGNDPWRNWWDSPACDVGFTEYSKAEQADIAELLYMMRDLETELKLLYPSMTTNWYTFQYLESILDLCIRELEKGMDRPPRDIANVYFGALDMKTDTTFKMHRIVGKPAVVPP</sequence>
<gene>
    <name evidence="3" type="ORF">FIE12Z_10891</name>
</gene>
<keyword evidence="2" id="KW-0472">Membrane</keyword>
<evidence type="ECO:0000313" key="4">
    <source>
        <dbReference type="Proteomes" id="UP000265631"/>
    </source>
</evidence>
<comment type="caution">
    <text evidence="3">The sequence shown here is derived from an EMBL/GenBank/DDBJ whole genome shotgun (WGS) entry which is preliminary data.</text>
</comment>
<name>A0A395MAR6_9HYPO</name>
<evidence type="ECO:0000256" key="1">
    <source>
        <dbReference type="SAM" id="MobiDB-lite"/>
    </source>
</evidence>
<dbReference type="EMBL" id="PXXK01000388">
    <property type="protein sequence ID" value="RFN44910.1"/>
    <property type="molecule type" value="Genomic_DNA"/>
</dbReference>
<proteinExistence type="predicted"/>
<organism evidence="3 4">
    <name type="scientific">Fusarium flagelliforme</name>
    <dbReference type="NCBI Taxonomy" id="2675880"/>
    <lineage>
        <taxon>Eukaryota</taxon>
        <taxon>Fungi</taxon>
        <taxon>Dikarya</taxon>
        <taxon>Ascomycota</taxon>
        <taxon>Pezizomycotina</taxon>
        <taxon>Sordariomycetes</taxon>
        <taxon>Hypocreomycetidae</taxon>
        <taxon>Hypocreales</taxon>
        <taxon>Nectriaceae</taxon>
        <taxon>Fusarium</taxon>
        <taxon>Fusarium incarnatum-equiseti species complex</taxon>
    </lineage>
</organism>
<feature type="region of interest" description="Disordered" evidence="1">
    <location>
        <begin position="1"/>
        <end position="65"/>
    </location>
</feature>
<evidence type="ECO:0000256" key="2">
    <source>
        <dbReference type="SAM" id="Phobius"/>
    </source>
</evidence>
<reference evidence="3 4" key="1">
    <citation type="journal article" date="2018" name="PLoS Pathog.">
        <title>Evolution of structural diversity of trichothecenes, a family of toxins produced by plant pathogenic and entomopathogenic fungi.</title>
        <authorList>
            <person name="Proctor R.H."/>
            <person name="McCormick S.P."/>
            <person name="Kim H.S."/>
            <person name="Cardoza R.E."/>
            <person name="Stanley A.M."/>
            <person name="Lindo L."/>
            <person name="Kelly A."/>
            <person name="Brown D.W."/>
            <person name="Lee T."/>
            <person name="Vaughan M.M."/>
            <person name="Alexander N.J."/>
            <person name="Busman M."/>
            <person name="Gutierrez S."/>
        </authorList>
    </citation>
    <scope>NUCLEOTIDE SEQUENCE [LARGE SCALE GENOMIC DNA]</scope>
    <source>
        <strain evidence="3 4">NRRL 13405</strain>
    </source>
</reference>
<keyword evidence="2" id="KW-0812">Transmembrane</keyword>